<reference evidence="4 5" key="1">
    <citation type="journal article" date="2018" name="Plant J.">
        <title>Genome sequences of Chlorella sorokiniana UTEX 1602 and Micractinium conductrix SAG 241.80: implications to maltose excretion by a green alga.</title>
        <authorList>
            <person name="Arriola M.B."/>
            <person name="Velmurugan N."/>
            <person name="Zhang Y."/>
            <person name="Plunkett M.H."/>
            <person name="Hondzo H."/>
            <person name="Barney B.M."/>
        </authorList>
    </citation>
    <scope>NUCLEOTIDE SEQUENCE [LARGE SCALE GENOMIC DNA]</scope>
    <source>
        <strain evidence="4 5">SAG 241.80</strain>
    </source>
</reference>
<dbReference type="GO" id="GO:0005737">
    <property type="term" value="C:cytoplasm"/>
    <property type="evidence" value="ECO:0007669"/>
    <property type="project" value="TreeGrafter"/>
</dbReference>
<evidence type="ECO:0000256" key="1">
    <source>
        <dbReference type="ARBA" id="ARBA00009686"/>
    </source>
</evidence>
<keyword evidence="5" id="KW-1185">Reference proteome</keyword>
<dbReference type="PANTHER" id="PTHR45809:SF3">
    <property type="entry name" value="VIRAL IAP-ASSOCIATED FACTOR HOMOLOG"/>
    <property type="match status" value="1"/>
</dbReference>
<dbReference type="STRING" id="554055.A0A2P6V9K8"/>
<sequence length="265" mass="28981">MNDYQTTYVGPEGGTTEWDDILVKRGIREPKEPAWKPDAYEAEAEAPEKDAAWVEARGAEELEEGEDEPALADDRFLAEYRRKRLEELQKGKQRPRFGGLEEIRGSEFVAQVTNAGEGVWVVCHLYKESVQDCAILNQCLAEVAKAYPETKFVKIVSTECIPGYPDQNLPTVLLYKDTKCQQSMVGLRHFGGQATSPELVAISLNRHGDVCGDASHQESQVRGLISRLLLERADEAQRGGGGGGDGCCGAAAAAKGDDDEGSDFE</sequence>
<dbReference type="EMBL" id="LHPF02000018">
    <property type="protein sequence ID" value="PSC70766.1"/>
    <property type="molecule type" value="Genomic_DNA"/>
</dbReference>
<comment type="similarity">
    <text evidence="1">Belongs to the phosducin family.</text>
</comment>
<accession>A0A2P6V9K8</accession>
<feature type="region of interest" description="Disordered" evidence="2">
    <location>
        <begin position="236"/>
        <end position="265"/>
    </location>
</feature>
<dbReference type="InterPro" id="IPR036249">
    <property type="entry name" value="Thioredoxin-like_sf"/>
</dbReference>
<proteinExistence type="inferred from homology"/>
<dbReference type="SUPFAM" id="SSF52833">
    <property type="entry name" value="Thioredoxin-like"/>
    <property type="match status" value="1"/>
</dbReference>
<dbReference type="OrthoDB" id="45518at2759"/>
<feature type="domain" description="Phosducin" evidence="3">
    <location>
        <begin position="71"/>
        <end position="179"/>
    </location>
</feature>
<name>A0A2P6V9K8_9CHLO</name>
<dbReference type="Gene3D" id="3.40.30.10">
    <property type="entry name" value="Glutaredoxin"/>
    <property type="match status" value="1"/>
</dbReference>
<evidence type="ECO:0000259" key="3">
    <source>
        <dbReference type="Pfam" id="PF02114"/>
    </source>
</evidence>
<evidence type="ECO:0000313" key="4">
    <source>
        <dbReference type="EMBL" id="PSC70766.1"/>
    </source>
</evidence>
<dbReference type="GO" id="GO:0006457">
    <property type="term" value="P:protein folding"/>
    <property type="evidence" value="ECO:0007669"/>
    <property type="project" value="TreeGrafter"/>
</dbReference>
<comment type="caution">
    <text evidence="4">The sequence shown here is derived from an EMBL/GenBank/DDBJ whole genome shotgun (WGS) entry which is preliminary data.</text>
</comment>
<dbReference type="PANTHER" id="PTHR45809">
    <property type="entry name" value="VIRAL IAP-ASSOCIATED FACTOR HOMOLOG"/>
    <property type="match status" value="1"/>
</dbReference>
<dbReference type="AlphaFoldDB" id="A0A2P6V9K8"/>
<gene>
    <name evidence="4" type="ORF">C2E20_5834</name>
</gene>
<dbReference type="Pfam" id="PF02114">
    <property type="entry name" value="Phosducin"/>
    <property type="match status" value="1"/>
</dbReference>
<dbReference type="InterPro" id="IPR024253">
    <property type="entry name" value="Phosducin_thioredoxin-like_dom"/>
</dbReference>
<organism evidence="4 5">
    <name type="scientific">Micractinium conductrix</name>
    <dbReference type="NCBI Taxonomy" id="554055"/>
    <lineage>
        <taxon>Eukaryota</taxon>
        <taxon>Viridiplantae</taxon>
        <taxon>Chlorophyta</taxon>
        <taxon>core chlorophytes</taxon>
        <taxon>Trebouxiophyceae</taxon>
        <taxon>Chlorellales</taxon>
        <taxon>Chlorellaceae</taxon>
        <taxon>Chlorella clade</taxon>
        <taxon>Micractinium</taxon>
    </lineage>
</organism>
<evidence type="ECO:0000256" key="2">
    <source>
        <dbReference type="SAM" id="MobiDB-lite"/>
    </source>
</evidence>
<protein>
    <submittedName>
        <fullName evidence="4">Phosducin 3</fullName>
    </submittedName>
</protein>
<feature type="compositionally biased region" description="Gly residues" evidence="2">
    <location>
        <begin position="238"/>
        <end position="247"/>
    </location>
</feature>
<evidence type="ECO:0000313" key="5">
    <source>
        <dbReference type="Proteomes" id="UP000239649"/>
    </source>
</evidence>
<dbReference type="Proteomes" id="UP000239649">
    <property type="component" value="Unassembled WGS sequence"/>
</dbReference>
<dbReference type="InterPro" id="IPR051498">
    <property type="entry name" value="Phosducin-like_chap/apop_reg"/>
</dbReference>